<gene>
    <name evidence="1" type="ORF">GCM10011505_40450</name>
</gene>
<sequence>MTDRDAARPTLATILAVNQREAVERVEAGDGRPLWRLIWFGASRLGMGDAGLNALQAALAEDFPDFLAEVDRGTEESERVLELDLPGDGPDDERTARAVAVAANPSAIVFSGVFEGAPAIDGASRPITQRDDDDEGRELIEGDDARWLVVVAVDRMRGRLALSRVVERGGRPTVVPPAETDDLEAFHALIDWLAGWAGWTAVGTRTLNS</sequence>
<dbReference type="Proteomes" id="UP000603352">
    <property type="component" value="Unassembled WGS sequence"/>
</dbReference>
<keyword evidence="2" id="KW-1185">Reference proteome</keyword>
<protein>
    <submittedName>
        <fullName evidence="1">Uncharacterized protein</fullName>
    </submittedName>
</protein>
<name>A0ABQ1J1E8_9PROT</name>
<comment type="caution">
    <text evidence="1">The sequence shown here is derived from an EMBL/GenBank/DDBJ whole genome shotgun (WGS) entry which is preliminary data.</text>
</comment>
<dbReference type="RefSeq" id="WP_188581265.1">
    <property type="nucleotide sequence ID" value="NZ_BMDZ01000061.1"/>
</dbReference>
<organism evidence="1 2">
    <name type="scientific">Tistrella bauzanensis</name>
    <dbReference type="NCBI Taxonomy" id="657419"/>
    <lineage>
        <taxon>Bacteria</taxon>
        <taxon>Pseudomonadati</taxon>
        <taxon>Pseudomonadota</taxon>
        <taxon>Alphaproteobacteria</taxon>
        <taxon>Geminicoccales</taxon>
        <taxon>Geminicoccaceae</taxon>
        <taxon>Tistrella</taxon>
    </lineage>
</organism>
<proteinExistence type="predicted"/>
<dbReference type="EMBL" id="BMDZ01000061">
    <property type="protein sequence ID" value="GGB55373.1"/>
    <property type="molecule type" value="Genomic_DNA"/>
</dbReference>
<accession>A0ABQ1J1E8</accession>
<evidence type="ECO:0000313" key="1">
    <source>
        <dbReference type="EMBL" id="GGB55373.1"/>
    </source>
</evidence>
<reference evidence="2" key="1">
    <citation type="journal article" date="2019" name="Int. J. Syst. Evol. Microbiol.">
        <title>The Global Catalogue of Microorganisms (GCM) 10K type strain sequencing project: providing services to taxonomists for standard genome sequencing and annotation.</title>
        <authorList>
            <consortium name="The Broad Institute Genomics Platform"/>
            <consortium name="The Broad Institute Genome Sequencing Center for Infectious Disease"/>
            <person name="Wu L."/>
            <person name="Ma J."/>
        </authorList>
    </citation>
    <scope>NUCLEOTIDE SEQUENCE [LARGE SCALE GENOMIC DNA]</scope>
    <source>
        <strain evidence="2">CGMCC 1.10188</strain>
    </source>
</reference>
<evidence type="ECO:0000313" key="2">
    <source>
        <dbReference type="Proteomes" id="UP000603352"/>
    </source>
</evidence>